<dbReference type="EMBL" id="BQNB010017490">
    <property type="protein sequence ID" value="GJT63794.1"/>
    <property type="molecule type" value="Genomic_DNA"/>
</dbReference>
<protein>
    <submittedName>
        <fullName evidence="2">Uncharacterized protein</fullName>
    </submittedName>
</protein>
<gene>
    <name evidence="2" type="ORF">Tco_1015274</name>
</gene>
<organism evidence="2 3">
    <name type="scientific">Tanacetum coccineum</name>
    <dbReference type="NCBI Taxonomy" id="301880"/>
    <lineage>
        <taxon>Eukaryota</taxon>
        <taxon>Viridiplantae</taxon>
        <taxon>Streptophyta</taxon>
        <taxon>Embryophyta</taxon>
        <taxon>Tracheophyta</taxon>
        <taxon>Spermatophyta</taxon>
        <taxon>Magnoliopsida</taxon>
        <taxon>eudicotyledons</taxon>
        <taxon>Gunneridae</taxon>
        <taxon>Pentapetalae</taxon>
        <taxon>asterids</taxon>
        <taxon>campanulids</taxon>
        <taxon>Asterales</taxon>
        <taxon>Asteraceae</taxon>
        <taxon>Asteroideae</taxon>
        <taxon>Anthemideae</taxon>
        <taxon>Anthemidinae</taxon>
        <taxon>Tanacetum</taxon>
    </lineage>
</organism>
<accession>A0ABQ5FKW8</accession>
<name>A0ABQ5FKW8_9ASTR</name>
<evidence type="ECO:0000313" key="2">
    <source>
        <dbReference type="EMBL" id="GJT63794.1"/>
    </source>
</evidence>
<evidence type="ECO:0000313" key="3">
    <source>
        <dbReference type="Proteomes" id="UP001151760"/>
    </source>
</evidence>
<reference evidence="2" key="1">
    <citation type="journal article" date="2022" name="Int. J. Mol. Sci.">
        <title>Draft Genome of Tanacetum Coccineum: Genomic Comparison of Closely Related Tanacetum-Family Plants.</title>
        <authorList>
            <person name="Yamashiro T."/>
            <person name="Shiraishi A."/>
            <person name="Nakayama K."/>
            <person name="Satake H."/>
        </authorList>
    </citation>
    <scope>NUCLEOTIDE SEQUENCE</scope>
</reference>
<feature type="region of interest" description="Disordered" evidence="1">
    <location>
        <begin position="1"/>
        <end position="21"/>
    </location>
</feature>
<reference evidence="2" key="2">
    <citation type="submission" date="2022-01" db="EMBL/GenBank/DDBJ databases">
        <authorList>
            <person name="Yamashiro T."/>
            <person name="Shiraishi A."/>
            <person name="Satake H."/>
            <person name="Nakayama K."/>
        </authorList>
    </citation>
    <scope>NUCLEOTIDE SEQUENCE</scope>
</reference>
<evidence type="ECO:0000256" key="1">
    <source>
        <dbReference type="SAM" id="MobiDB-lite"/>
    </source>
</evidence>
<sequence>MRFFSDFNDDCTSSNDDSFEDIDYVEASPPDSELVSLEEVKDDILREKLLNIYLLIAKIESLNDNPTPDCVLKSPSTFPIPVEDIDSFFKKSDTSLSYSDNSLPEFETFSDHTIFSSETSRNKIFDPGIFFEVQSMRFLSRDTFSISFICDPLSLVFDTLLPFSSENEEKVFNPGSLSSNEEKSPHLLSHRGFNPSKIIFDFSKSPMMIYGGDIPILDVLFLHLYPP</sequence>
<proteinExistence type="predicted"/>
<keyword evidence="3" id="KW-1185">Reference proteome</keyword>
<dbReference type="Proteomes" id="UP001151760">
    <property type="component" value="Unassembled WGS sequence"/>
</dbReference>
<comment type="caution">
    <text evidence="2">The sequence shown here is derived from an EMBL/GenBank/DDBJ whole genome shotgun (WGS) entry which is preliminary data.</text>
</comment>